<evidence type="ECO:0000313" key="2">
    <source>
        <dbReference type="EMBL" id="KAK8132842.1"/>
    </source>
</evidence>
<comment type="caution">
    <text evidence="2">The sequence shown here is derived from an EMBL/GenBank/DDBJ whole genome shotgun (WGS) entry which is preliminary data.</text>
</comment>
<feature type="region of interest" description="Disordered" evidence="1">
    <location>
        <begin position="93"/>
        <end position="124"/>
    </location>
</feature>
<proteinExistence type="predicted"/>
<feature type="compositionally biased region" description="Polar residues" evidence="1">
    <location>
        <begin position="93"/>
        <end position="104"/>
    </location>
</feature>
<keyword evidence="3" id="KW-1185">Reference proteome</keyword>
<protein>
    <submittedName>
        <fullName evidence="2">Uncharacterized protein</fullName>
    </submittedName>
</protein>
<evidence type="ECO:0000313" key="3">
    <source>
        <dbReference type="Proteomes" id="UP001392437"/>
    </source>
</evidence>
<accession>A0AAW0RD34</accession>
<dbReference type="AlphaFoldDB" id="A0AAW0RD34"/>
<organism evidence="2 3">
    <name type="scientific">Apiospora kogelbergensis</name>
    <dbReference type="NCBI Taxonomy" id="1337665"/>
    <lineage>
        <taxon>Eukaryota</taxon>
        <taxon>Fungi</taxon>
        <taxon>Dikarya</taxon>
        <taxon>Ascomycota</taxon>
        <taxon>Pezizomycotina</taxon>
        <taxon>Sordariomycetes</taxon>
        <taxon>Xylariomycetidae</taxon>
        <taxon>Amphisphaeriales</taxon>
        <taxon>Apiosporaceae</taxon>
        <taxon>Apiospora</taxon>
    </lineage>
</organism>
<dbReference type="Proteomes" id="UP001392437">
    <property type="component" value="Unassembled WGS sequence"/>
</dbReference>
<reference evidence="2 3" key="1">
    <citation type="submission" date="2023-01" db="EMBL/GenBank/DDBJ databases">
        <title>Analysis of 21 Apiospora genomes using comparative genomics revels a genus with tremendous synthesis potential of carbohydrate active enzymes and secondary metabolites.</title>
        <authorList>
            <person name="Sorensen T."/>
        </authorList>
    </citation>
    <scope>NUCLEOTIDE SEQUENCE [LARGE SCALE GENOMIC DNA]</scope>
    <source>
        <strain evidence="2 3">CBS 117206</strain>
    </source>
</reference>
<evidence type="ECO:0000256" key="1">
    <source>
        <dbReference type="SAM" id="MobiDB-lite"/>
    </source>
</evidence>
<sequence length="317" mass="34110">MQLKATRLIVTSAGRTQATSYGPNSVSVSSPENTLGWSLETVGSSTSFKDTSLPPTTSYLTLAARANLPDRDGPVVLICSMMFPHAVGASAMYQQTEGDQSSQKDTQKPAQQEERDIGHSAWSSTAASITPSTIGILHTSRNPVCIEIWNVGYVGVVAEIPIGTGKRDTGKHGSSLTLEIKFLSHCKIIGAGVGMAGFHECRQRNRLGRAVAQDRDAGHGKPVPINGDQCQGGNQRAADEIDSLGLNQCQAASQRLGIEPIVVTESWAVLADPDDKPKRRNQDQRCCHHGVVVRLFRRMCFGVVGRIVVDVPPDFHE</sequence>
<feature type="compositionally biased region" description="Basic and acidic residues" evidence="1">
    <location>
        <begin position="105"/>
        <end position="118"/>
    </location>
</feature>
<name>A0AAW0RD34_9PEZI</name>
<dbReference type="EMBL" id="JAQQWP010000001">
    <property type="protein sequence ID" value="KAK8132842.1"/>
    <property type="molecule type" value="Genomic_DNA"/>
</dbReference>
<gene>
    <name evidence="2" type="ORF">PG999_001015</name>
</gene>